<name>A0AAJ6QMH9_9ACAR</name>
<dbReference type="RefSeq" id="XP_003737639.1">
    <property type="nucleotide sequence ID" value="XM_003737591.1"/>
</dbReference>
<proteinExistence type="predicted"/>
<keyword evidence="1" id="KW-1185">Reference proteome</keyword>
<sequence>MAPSMYHAVVAAAKWRSIDLDPLKERTSVVFRERIGIDFLLGPDFGVIVHQDKENINEQLMKCHKKRPSMKITVISSTYPVNLQLLCDELGYKVIPSFGIQIGQLLSFLLRPKKA</sequence>
<organism evidence="1 2">
    <name type="scientific">Galendromus occidentalis</name>
    <name type="common">western predatory mite</name>
    <dbReference type="NCBI Taxonomy" id="34638"/>
    <lineage>
        <taxon>Eukaryota</taxon>
        <taxon>Metazoa</taxon>
        <taxon>Ecdysozoa</taxon>
        <taxon>Arthropoda</taxon>
        <taxon>Chelicerata</taxon>
        <taxon>Arachnida</taxon>
        <taxon>Acari</taxon>
        <taxon>Parasitiformes</taxon>
        <taxon>Mesostigmata</taxon>
        <taxon>Gamasina</taxon>
        <taxon>Phytoseioidea</taxon>
        <taxon>Phytoseiidae</taxon>
        <taxon>Typhlodrominae</taxon>
        <taxon>Galendromus</taxon>
    </lineage>
</organism>
<reference evidence="2" key="1">
    <citation type="submission" date="2025-08" db="UniProtKB">
        <authorList>
            <consortium name="RefSeq"/>
        </authorList>
    </citation>
    <scope>IDENTIFICATION</scope>
</reference>
<protein>
    <submittedName>
        <fullName evidence="2">Uncharacterized protein LOC100899387</fullName>
    </submittedName>
</protein>
<dbReference type="KEGG" id="goe:100899387"/>
<evidence type="ECO:0000313" key="1">
    <source>
        <dbReference type="Proteomes" id="UP000694867"/>
    </source>
</evidence>
<gene>
    <name evidence="2" type="primary">LOC100899387</name>
</gene>
<evidence type="ECO:0000313" key="2">
    <source>
        <dbReference type="RefSeq" id="XP_003737639.1"/>
    </source>
</evidence>
<dbReference type="AlphaFoldDB" id="A0AAJ6QMH9"/>
<dbReference type="GeneID" id="100899387"/>
<accession>A0AAJ6QMH9</accession>
<dbReference type="Proteomes" id="UP000694867">
    <property type="component" value="Unplaced"/>
</dbReference>